<sequence>MADTWQPQSSWMSSQWYQGNHPSLPSSTFRDLVNAFPKPKQAGRVMKPRSAGNSPSNAGRRRITVSNTSPIYRHLPTQKYQASYDPAYLASAINTHTATRPISWHPASLESAAYSEHIQPTQNNLGAMGMCTQPTDVSPSMMTDGSMLPTYVSIDIPFSTETCPFSGAQYMAPMQQPSFVGMNGSQVDPVAWGTNGSSMSAATQPMSDGWAFNMMSMNSSMPSANVAGSGYASAPSSGCLTGPSTPDFLPIQQPDDNSKSFSAPAVNKPKPEEELVGMGLYNHPDSLFDTPFDSFSGKGLKLEETFTPSSDNEADDNKDAENEDDDEHVSNKKQSPAQNQKIPGSKPYKPVKPAENMMHKSFFFDDDDLDRHVMSGSQQFFNLGSQPCMNYGYGWL</sequence>
<evidence type="ECO:0000256" key="1">
    <source>
        <dbReference type="SAM" id="MobiDB-lite"/>
    </source>
</evidence>
<dbReference type="EMBL" id="SOSA01000565">
    <property type="protein sequence ID" value="THC90066.1"/>
    <property type="molecule type" value="Genomic_DNA"/>
</dbReference>
<gene>
    <name evidence="2" type="ORF">ATNIH1004_001524</name>
    <name evidence="3" type="ORF">EYZ11_010482</name>
</gene>
<dbReference type="RefSeq" id="XP_033431980.1">
    <property type="nucleotide sequence ID" value="XM_033566223.1"/>
</dbReference>
<dbReference type="AlphaFoldDB" id="A0A4S3J577"/>
<dbReference type="GeneID" id="54324226"/>
<evidence type="ECO:0000313" key="3">
    <source>
        <dbReference type="EMBL" id="THC90066.1"/>
    </source>
</evidence>
<evidence type="ECO:0000313" key="5">
    <source>
        <dbReference type="Proteomes" id="UP000324241"/>
    </source>
</evidence>
<dbReference type="VEuPathDB" id="FungiDB:EYZ11_010482"/>
<organism evidence="3 4">
    <name type="scientific">Aspergillus tanneri</name>
    <dbReference type="NCBI Taxonomy" id="1220188"/>
    <lineage>
        <taxon>Eukaryota</taxon>
        <taxon>Fungi</taxon>
        <taxon>Dikarya</taxon>
        <taxon>Ascomycota</taxon>
        <taxon>Pezizomycotina</taxon>
        <taxon>Eurotiomycetes</taxon>
        <taxon>Eurotiomycetidae</taxon>
        <taxon>Eurotiales</taxon>
        <taxon>Aspergillaceae</taxon>
        <taxon>Aspergillus</taxon>
        <taxon>Aspergillus subgen. Circumdati</taxon>
    </lineage>
</organism>
<name>A0A4S3J577_9EURO</name>
<proteinExistence type="predicted"/>
<reference evidence="3 4" key="1">
    <citation type="submission" date="2019-03" db="EMBL/GenBank/DDBJ databases">
        <title>The genome sequence of a newly discovered highly antifungal drug resistant Aspergillus species, Aspergillus tanneri NIH 1004.</title>
        <authorList>
            <person name="Mounaud S."/>
            <person name="Singh I."/>
            <person name="Joardar V."/>
            <person name="Pakala S."/>
            <person name="Pakala S."/>
            <person name="Venepally P."/>
            <person name="Hoover J."/>
            <person name="Nierman W."/>
            <person name="Chung J."/>
            <person name="Losada L."/>
        </authorList>
    </citation>
    <scope>NUCLEOTIDE SEQUENCE [LARGE SCALE GENOMIC DNA]</scope>
    <source>
        <strain evidence="3 4">NIH1004</strain>
    </source>
</reference>
<dbReference type="EMBL" id="QUQM01000002">
    <property type="protein sequence ID" value="KAA8652619.1"/>
    <property type="molecule type" value="Genomic_DNA"/>
</dbReference>
<dbReference type="OrthoDB" id="5378435at2759"/>
<comment type="caution">
    <text evidence="3">The sequence shown here is derived from an EMBL/GenBank/DDBJ whole genome shotgun (WGS) entry which is preliminary data.</text>
</comment>
<feature type="region of interest" description="Disordered" evidence="1">
    <location>
        <begin position="38"/>
        <end position="62"/>
    </location>
</feature>
<dbReference type="STRING" id="1220188.A0A4S3J577"/>
<feature type="region of interest" description="Disordered" evidence="1">
    <location>
        <begin position="223"/>
        <end position="268"/>
    </location>
</feature>
<feature type="compositionally biased region" description="Low complexity" evidence="1">
    <location>
        <begin position="223"/>
        <end position="238"/>
    </location>
</feature>
<keyword evidence="4" id="KW-1185">Reference proteome</keyword>
<evidence type="ECO:0000313" key="4">
    <source>
        <dbReference type="Proteomes" id="UP000308092"/>
    </source>
</evidence>
<evidence type="ECO:0000313" key="2">
    <source>
        <dbReference type="EMBL" id="KAA8652619.1"/>
    </source>
</evidence>
<protein>
    <submittedName>
        <fullName evidence="3">Uncharacterized protein</fullName>
    </submittedName>
</protein>
<feature type="compositionally biased region" description="Polar residues" evidence="1">
    <location>
        <begin position="332"/>
        <end position="342"/>
    </location>
</feature>
<dbReference type="Proteomes" id="UP000308092">
    <property type="component" value="Unassembled WGS sequence"/>
</dbReference>
<dbReference type="Proteomes" id="UP000324241">
    <property type="component" value="Unassembled WGS sequence"/>
</dbReference>
<feature type="region of interest" description="Disordered" evidence="1">
    <location>
        <begin position="302"/>
        <end position="352"/>
    </location>
</feature>
<reference evidence="2 5" key="2">
    <citation type="submission" date="2019-08" db="EMBL/GenBank/DDBJ databases">
        <title>The genome sequence of a newly discovered highly antifungal drug resistant Aspergillus species, Aspergillus tanneri NIH 1004.</title>
        <authorList>
            <person name="Mounaud S."/>
            <person name="Singh I."/>
            <person name="Joardar V."/>
            <person name="Pakala S."/>
            <person name="Pakala S."/>
            <person name="Venepally P."/>
            <person name="Chung J.K."/>
            <person name="Losada L."/>
            <person name="Nierman W.C."/>
        </authorList>
    </citation>
    <scope>NUCLEOTIDE SEQUENCE [LARGE SCALE GENOMIC DNA]</scope>
    <source>
        <strain evidence="2 5">NIH1004</strain>
    </source>
</reference>
<accession>A0A4S3J577</accession>